<dbReference type="SUPFAM" id="SSF48576">
    <property type="entry name" value="Terpenoid synthases"/>
    <property type="match status" value="1"/>
</dbReference>
<evidence type="ECO:0000256" key="1">
    <source>
        <dbReference type="ARBA" id="ARBA00001946"/>
    </source>
</evidence>
<comment type="similarity">
    <text evidence="2 7">Belongs to the FPP/GGPP synthase family.</text>
</comment>
<dbReference type="GO" id="GO:0008299">
    <property type="term" value="P:isoprenoid biosynthetic process"/>
    <property type="evidence" value="ECO:0007669"/>
    <property type="project" value="UniProtKB-KW"/>
</dbReference>
<reference evidence="9" key="1">
    <citation type="submission" date="2016-01" db="EMBL/GenBank/DDBJ databases">
        <authorList>
            <person name="Mitreva M."/>
            <person name="Pepin K.H."/>
            <person name="Mihindukulasuriya K.A."/>
            <person name="Fulton R."/>
            <person name="Fronick C."/>
            <person name="O'Laughlin M."/>
            <person name="Miner T."/>
            <person name="Herter B."/>
            <person name="Rosa B.A."/>
            <person name="Cordes M."/>
            <person name="Tomlinson C."/>
            <person name="Wollam A."/>
            <person name="Palsikar V.B."/>
            <person name="Mardis E.R."/>
            <person name="Wilson R.K."/>
        </authorList>
    </citation>
    <scope>NUCLEOTIDE SEQUENCE [LARGE SCALE GENOMIC DNA]</scope>
    <source>
        <strain evidence="9">KA00274</strain>
    </source>
</reference>
<evidence type="ECO:0000256" key="3">
    <source>
        <dbReference type="ARBA" id="ARBA00022679"/>
    </source>
</evidence>
<dbReference type="SFLD" id="SFLDS00005">
    <property type="entry name" value="Isoprenoid_Synthase_Type_I"/>
    <property type="match status" value="1"/>
</dbReference>
<name>A0A133Y7Q2_9FIRM</name>
<evidence type="ECO:0000256" key="7">
    <source>
        <dbReference type="RuleBase" id="RU004466"/>
    </source>
</evidence>
<proteinExistence type="inferred from homology"/>
<dbReference type="OrthoDB" id="9805316at2"/>
<dbReference type="GO" id="GO:0046872">
    <property type="term" value="F:metal ion binding"/>
    <property type="evidence" value="ECO:0007669"/>
    <property type="project" value="UniProtKB-KW"/>
</dbReference>
<dbReference type="Gene3D" id="1.10.600.10">
    <property type="entry name" value="Farnesyl Diphosphate Synthase"/>
    <property type="match status" value="1"/>
</dbReference>
<dbReference type="RefSeq" id="WP_066714665.1">
    <property type="nucleotide sequence ID" value="NZ_JARFNM010000001.1"/>
</dbReference>
<comment type="cofactor">
    <cofactor evidence="1">
        <name>Mg(2+)</name>
        <dbReference type="ChEBI" id="CHEBI:18420"/>
    </cofactor>
</comment>
<dbReference type="PROSITE" id="PS00723">
    <property type="entry name" value="POLYPRENYL_SYNTHASE_1"/>
    <property type="match status" value="1"/>
</dbReference>
<keyword evidence="5" id="KW-0460">Magnesium</keyword>
<organism evidence="8 9">
    <name type="scientific">Amygdalobacter nucleatus</name>
    <dbReference type="NCBI Taxonomy" id="3029274"/>
    <lineage>
        <taxon>Bacteria</taxon>
        <taxon>Bacillati</taxon>
        <taxon>Bacillota</taxon>
        <taxon>Clostridia</taxon>
        <taxon>Eubacteriales</taxon>
        <taxon>Oscillospiraceae</taxon>
        <taxon>Amygdalobacter</taxon>
    </lineage>
</organism>
<dbReference type="PANTHER" id="PTHR43281:SF1">
    <property type="entry name" value="FARNESYL DIPHOSPHATE SYNTHASE"/>
    <property type="match status" value="1"/>
</dbReference>
<dbReference type="GO" id="GO:0004659">
    <property type="term" value="F:prenyltransferase activity"/>
    <property type="evidence" value="ECO:0007669"/>
    <property type="project" value="InterPro"/>
</dbReference>
<evidence type="ECO:0000256" key="4">
    <source>
        <dbReference type="ARBA" id="ARBA00022723"/>
    </source>
</evidence>
<comment type="caution">
    <text evidence="8">The sequence shown here is derived from an EMBL/GenBank/DDBJ whole genome shotgun (WGS) entry which is preliminary data.</text>
</comment>
<evidence type="ECO:0000313" key="8">
    <source>
        <dbReference type="EMBL" id="KXB39125.1"/>
    </source>
</evidence>
<keyword evidence="4" id="KW-0479">Metal-binding</keyword>
<dbReference type="Proteomes" id="UP000070080">
    <property type="component" value="Unassembled WGS sequence"/>
</dbReference>
<keyword evidence="6" id="KW-0414">Isoprene biosynthesis</keyword>
<evidence type="ECO:0000313" key="9">
    <source>
        <dbReference type="Proteomes" id="UP000070080"/>
    </source>
</evidence>
<evidence type="ECO:0000256" key="5">
    <source>
        <dbReference type="ARBA" id="ARBA00022842"/>
    </source>
</evidence>
<keyword evidence="9" id="KW-1185">Reference proteome</keyword>
<dbReference type="AlphaFoldDB" id="A0A133Y7Q2"/>
<dbReference type="InterPro" id="IPR033749">
    <property type="entry name" value="Polyprenyl_synt_CS"/>
</dbReference>
<dbReference type="EMBL" id="LSCV01000042">
    <property type="protein sequence ID" value="KXB39125.1"/>
    <property type="molecule type" value="Genomic_DNA"/>
</dbReference>
<dbReference type="PANTHER" id="PTHR43281">
    <property type="entry name" value="FARNESYL DIPHOSPHATE SYNTHASE"/>
    <property type="match status" value="1"/>
</dbReference>
<gene>
    <name evidence="8" type="ORF">HMPREF1872_01151</name>
</gene>
<evidence type="ECO:0000256" key="6">
    <source>
        <dbReference type="ARBA" id="ARBA00023229"/>
    </source>
</evidence>
<sequence length="366" mass="40851">MTESKTTEVNTLLADLQMQIDAELKAILASFSFEAYLTNKPPVIMSSEKTAAFNMVQVKLTDADRLAQSKLVYAKLIDALNYSVLSGGKRIRPLLCLLWGNYCLALADCKVDDLGKFRALRTNLASLLLKLAIAIELIHSYSLVHDDLPAMDNSTYRRGKLTVHKQYGEAVGILAGDALLTLAFQQLSELDFTLDAISYQRLFSVQTELAKLAGMHGMVAGQMLDLTIQTNDCQLEDYLACISGKTAALIEASICLPSKLLANLTPKSQQDLSKVAYYWGLLFQMQDDRLDKNEVGQAKNILQYINEAELANWENDLCAWLKVSLEAIFERERYALPACENARLTALGQMENALLIVLRKLERRKQ</sequence>
<dbReference type="InterPro" id="IPR000092">
    <property type="entry name" value="Polyprenyl_synt"/>
</dbReference>
<keyword evidence="3 7" id="KW-0808">Transferase</keyword>
<evidence type="ECO:0000256" key="2">
    <source>
        <dbReference type="ARBA" id="ARBA00006706"/>
    </source>
</evidence>
<accession>A0A133Y7Q2</accession>
<dbReference type="CDD" id="cd00685">
    <property type="entry name" value="Trans_IPPS_HT"/>
    <property type="match status" value="1"/>
</dbReference>
<dbReference type="Pfam" id="PF00348">
    <property type="entry name" value="polyprenyl_synt"/>
    <property type="match status" value="1"/>
</dbReference>
<protein>
    <submittedName>
        <fullName evidence="8">Polyprenyl synthetase</fullName>
    </submittedName>
</protein>
<dbReference type="STRING" id="1497955.HMPREF1872_01151"/>
<dbReference type="PATRIC" id="fig|1497955.3.peg.1122"/>
<dbReference type="InterPro" id="IPR008949">
    <property type="entry name" value="Isoprenoid_synthase_dom_sf"/>
</dbReference>